<accession>I3E3J6</accession>
<evidence type="ECO:0000313" key="2">
    <source>
        <dbReference type="Proteomes" id="UP000027602"/>
    </source>
</evidence>
<dbReference type="EMBL" id="CP007739">
    <property type="protein sequence ID" value="AIE58860.1"/>
    <property type="molecule type" value="Genomic_DNA"/>
</dbReference>
<dbReference type="AlphaFoldDB" id="I3E3J6"/>
<sequence>MNNKTVKFVLKGEEDVKFFTVQAVEVDFIKLG</sequence>
<proteinExistence type="predicted"/>
<keyword evidence="2" id="KW-1185">Reference proteome</keyword>
<dbReference type="Proteomes" id="UP000027602">
    <property type="component" value="Chromosome"/>
</dbReference>
<dbReference type="HOGENOM" id="CLU_3388056_0_0_9"/>
<dbReference type="KEGG" id="bmet:BMMGA3_01950"/>
<evidence type="ECO:0000313" key="1">
    <source>
        <dbReference type="EMBL" id="AIE58860.1"/>
    </source>
</evidence>
<organism evidence="1 2">
    <name type="scientific">Bacillus methanolicus (strain MGA3 / ATCC 53907)</name>
    <dbReference type="NCBI Taxonomy" id="796606"/>
    <lineage>
        <taxon>Bacteria</taxon>
        <taxon>Bacillati</taxon>
        <taxon>Bacillota</taxon>
        <taxon>Bacilli</taxon>
        <taxon>Bacillales</taxon>
        <taxon>Bacillaceae</taxon>
        <taxon>Bacillus</taxon>
    </lineage>
</organism>
<protein>
    <submittedName>
        <fullName evidence="1">Uncharacterized protein</fullName>
    </submittedName>
</protein>
<gene>
    <name evidence="1" type="ORF">BMMGA3_01950</name>
</gene>
<reference evidence="1 2" key="1">
    <citation type="journal article" date="2015" name="BMC Genomics">
        <title>Transcriptome analysis of thermophilic methylotrophic Bacillus methanolicus MGA3 using RNA-sequencing provides detailed insights into its previously uncharted transcriptional landscape.</title>
        <authorList>
            <person name="Irla M."/>
            <person name="Neshat A."/>
            <person name="Brautaset T."/>
            <person name="Ruckert C."/>
            <person name="Kalinowski J."/>
            <person name="Wendisch V.F."/>
        </authorList>
    </citation>
    <scope>NUCLEOTIDE SEQUENCE [LARGE SCALE GENOMIC DNA]</scope>
    <source>
        <strain evidence="2">MGA3 / ATCC 53907</strain>
    </source>
</reference>
<name>I3E3J6_BACMM</name>